<dbReference type="eggNOG" id="COG1522">
    <property type="taxonomic scope" value="Bacteria"/>
</dbReference>
<dbReference type="Pfam" id="PF13412">
    <property type="entry name" value="HTH_24"/>
    <property type="match status" value="1"/>
</dbReference>
<sequence length="149" mass="15840">MDDLDRSIVAQLAADARISLATLARRLKVARSTLQSRLERLESSGVITGYTVKLGEAGQRGRLRATVLLTIDLRLQSGIVNRLKAMPEVETIHSTSGRVDLLLTLAAATTQSLDTVLDAIGAIPGVKASESFIHLTTKLDRVVAGGLPA</sequence>
<protein>
    <submittedName>
        <fullName evidence="1">AsnC family transcriptional regulator</fullName>
    </submittedName>
</protein>
<dbReference type="STRING" id="195105.CN97_06485"/>
<dbReference type="GO" id="GO:0005829">
    <property type="term" value="C:cytosol"/>
    <property type="evidence" value="ECO:0007669"/>
    <property type="project" value="TreeGrafter"/>
</dbReference>
<dbReference type="Proteomes" id="UP000028826">
    <property type="component" value="Unassembled WGS sequence"/>
</dbReference>
<dbReference type="PANTHER" id="PTHR30154">
    <property type="entry name" value="LEUCINE-RESPONSIVE REGULATORY PROTEIN"/>
    <property type="match status" value="1"/>
</dbReference>
<evidence type="ECO:0000313" key="1">
    <source>
        <dbReference type="EMBL" id="KFI32054.1"/>
    </source>
</evidence>
<dbReference type="SUPFAM" id="SSF54909">
    <property type="entry name" value="Dimeric alpha+beta barrel"/>
    <property type="match status" value="1"/>
</dbReference>
<dbReference type="Gene3D" id="1.10.10.10">
    <property type="entry name" value="Winged helix-like DNA-binding domain superfamily/Winged helix DNA-binding domain"/>
    <property type="match status" value="1"/>
</dbReference>
<reference evidence="1 2" key="1">
    <citation type="submission" date="2014-03" db="EMBL/GenBank/DDBJ databases">
        <title>Genome of Haematobacter massiliensis CCUG 47968.</title>
        <authorList>
            <person name="Wang D."/>
            <person name="Wang G."/>
        </authorList>
    </citation>
    <scope>NUCLEOTIDE SEQUENCE [LARGE SCALE GENOMIC DNA]</scope>
    <source>
        <strain evidence="1 2">CCUG 47968</strain>
    </source>
</reference>
<dbReference type="InterPro" id="IPR011008">
    <property type="entry name" value="Dimeric_a/b-barrel"/>
</dbReference>
<organism evidence="1 2">
    <name type="scientific">Haematobacter massiliensis</name>
    <dbReference type="NCBI Taxonomy" id="195105"/>
    <lineage>
        <taxon>Bacteria</taxon>
        <taxon>Pseudomonadati</taxon>
        <taxon>Pseudomonadota</taxon>
        <taxon>Alphaproteobacteria</taxon>
        <taxon>Rhodobacterales</taxon>
        <taxon>Paracoccaceae</taxon>
        <taxon>Haematobacter</taxon>
    </lineage>
</organism>
<comment type="caution">
    <text evidence="1">The sequence shown here is derived from an EMBL/GenBank/DDBJ whole genome shotgun (WGS) entry which is preliminary data.</text>
</comment>
<dbReference type="PROSITE" id="PS50956">
    <property type="entry name" value="HTH_ASNC_2"/>
    <property type="match status" value="1"/>
</dbReference>
<evidence type="ECO:0000313" key="2">
    <source>
        <dbReference type="Proteomes" id="UP000028826"/>
    </source>
</evidence>
<dbReference type="InterPro" id="IPR036388">
    <property type="entry name" value="WH-like_DNA-bd_sf"/>
</dbReference>
<dbReference type="Gene3D" id="3.30.70.920">
    <property type="match status" value="1"/>
</dbReference>
<dbReference type="InterPro" id="IPR019887">
    <property type="entry name" value="Tscrpt_reg_AsnC/Lrp_C"/>
</dbReference>
<dbReference type="InterPro" id="IPR036390">
    <property type="entry name" value="WH_DNA-bd_sf"/>
</dbReference>
<dbReference type="SUPFAM" id="SSF46785">
    <property type="entry name" value="Winged helix' DNA-binding domain"/>
    <property type="match status" value="1"/>
</dbReference>
<dbReference type="RefSeq" id="WP_035706364.1">
    <property type="nucleotide sequence ID" value="NZ_CAMIFG010000034.1"/>
</dbReference>
<dbReference type="EMBL" id="JGYG01000001">
    <property type="protein sequence ID" value="KFI32054.1"/>
    <property type="molecule type" value="Genomic_DNA"/>
</dbReference>
<gene>
    <name evidence="1" type="ORF">CN97_06485</name>
</gene>
<dbReference type="GO" id="GO:0043565">
    <property type="term" value="F:sequence-specific DNA binding"/>
    <property type="evidence" value="ECO:0007669"/>
    <property type="project" value="InterPro"/>
</dbReference>
<dbReference type="AlphaFoldDB" id="A0A086YCQ4"/>
<dbReference type="PRINTS" id="PR00033">
    <property type="entry name" value="HTHASNC"/>
</dbReference>
<proteinExistence type="predicted"/>
<dbReference type="OrthoDB" id="9809462at2"/>
<dbReference type="GO" id="GO:0043200">
    <property type="term" value="P:response to amino acid"/>
    <property type="evidence" value="ECO:0007669"/>
    <property type="project" value="TreeGrafter"/>
</dbReference>
<keyword evidence="2" id="KW-1185">Reference proteome</keyword>
<name>A0A086YCQ4_9RHOB</name>
<dbReference type="Pfam" id="PF01037">
    <property type="entry name" value="AsnC_trans_reg"/>
    <property type="match status" value="1"/>
</dbReference>
<dbReference type="InterPro" id="IPR000485">
    <property type="entry name" value="AsnC-type_HTH_dom"/>
</dbReference>
<dbReference type="SMART" id="SM00344">
    <property type="entry name" value="HTH_ASNC"/>
    <property type="match status" value="1"/>
</dbReference>
<dbReference type="InterPro" id="IPR019888">
    <property type="entry name" value="Tscrpt_reg_AsnC-like"/>
</dbReference>
<accession>A0A086YCQ4</accession>
<dbReference type="PANTHER" id="PTHR30154:SF53">
    <property type="entry name" value="HTH-TYPE TRANSCRIPTIONAL REGULATOR LRPC"/>
    <property type="match status" value="1"/>
</dbReference>